<dbReference type="EMBL" id="CAJZBQ010000018">
    <property type="protein sequence ID" value="CAG9317214.1"/>
    <property type="molecule type" value="Genomic_DNA"/>
</dbReference>
<evidence type="ECO:0000313" key="3">
    <source>
        <dbReference type="Proteomes" id="UP001162131"/>
    </source>
</evidence>
<sequence>MECLEILDDKPQSQSEAAETSIIEISDANLMHSSWEELYKTVIKQNRRMKELTSIITKKDKILSLVETDKELFKKMYNKEKWKNEINTSIRTYIETLCDYATSKLKHKYSISSKIGDVFEFRDYLETQGLSSKRRDKIIVEAIKNFNINLDEWKRVRTIKNELNDAFHKEALTGRRAEECLEFLPEKYERDRDLIEKLVKFYEMTKGIKGEGRMRKLRKSGKRRSRESKKRKKDSEEEVNNIDPASMVFNKEENSLG</sequence>
<dbReference type="AlphaFoldDB" id="A0AAU9IVQ7"/>
<dbReference type="Proteomes" id="UP001162131">
    <property type="component" value="Unassembled WGS sequence"/>
</dbReference>
<protein>
    <submittedName>
        <fullName evidence="2">Uncharacterized protein</fullName>
    </submittedName>
</protein>
<comment type="caution">
    <text evidence="2">The sequence shown here is derived from an EMBL/GenBank/DDBJ whole genome shotgun (WGS) entry which is preliminary data.</text>
</comment>
<name>A0AAU9IVQ7_9CILI</name>
<proteinExistence type="predicted"/>
<gene>
    <name evidence="2" type="ORF">BSTOLATCC_MIC18468</name>
</gene>
<keyword evidence="3" id="KW-1185">Reference proteome</keyword>
<evidence type="ECO:0000313" key="2">
    <source>
        <dbReference type="EMBL" id="CAG9317214.1"/>
    </source>
</evidence>
<accession>A0AAU9IVQ7</accession>
<reference evidence="2" key="1">
    <citation type="submission" date="2021-09" db="EMBL/GenBank/DDBJ databases">
        <authorList>
            <consortium name="AG Swart"/>
            <person name="Singh M."/>
            <person name="Singh A."/>
            <person name="Seah K."/>
            <person name="Emmerich C."/>
        </authorList>
    </citation>
    <scope>NUCLEOTIDE SEQUENCE</scope>
    <source>
        <strain evidence="2">ATCC30299</strain>
    </source>
</reference>
<feature type="compositionally biased region" description="Basic residues" evidence="1">
    <location>
        <begin position="215"/>
        <end position="232"/>
    </location>
</feature>
<organism evidence="2 3">
    <name type="scientific">Blepharisma stoltei</name>
    <dbReference type="NCBI Taxonomy" id="1481888"/>
    <lineage>
        <taxon>Eukaryota</taxon>
        <taxon>Sar</taxon>
        <taxon>Alveolata</taxon>
        <taxon>Ciliophora</taxon>
        <taxon>Postciliodesmatophora</taxon>
        <taxon>Heterotrichea</taxon>
        <taxon>Heterotrichida</taxon>
        <taxon>Blepharismidae</taxon>
        <taxon>Blepharisma</taxon>
    </lineage>
</organism>
<feature type="region of interest" description="Disordered" evidence="1">
    <location>
        <begin position="212"/>
        <end position="257"/>
    </location>
</feature>
<evidence type="ECO:0000256" key="1">
    <source>
        <dbReference type="SAM" id="MobiDB-lite"/>
    </source>
</evidence>